<proteinExistence type="predicted"/>
<reference evidence="2" key="1">
    <citation type="submission" date="2013-05" db="EMBL/GenBank/DDBJ databases">
        <authorList>
            <person name="Yim A.K.Y."/>
            <person name="Chan T.F."/>
            <person name="Ji K.M."/>
            <person name="Liu X.Y."/>
            <person name="Zhou J.W."/>
            <person name="Li R.Q."/>
            <person name="Yang K.Y."/>
            <person name="Li J."/>
            <person name="Li M."/>
            <person name="Law P.T.W."/>
            <person name="Wu Y.L."/>
            <person name="Cai Z.L."/>
            <person name="Qin H."/>
            <person name="Bao Y."/>
            <person name="Leung R.K.K."/>
            <person name="Ng P.K.S."/>
            <person name="Zou J."/>
            <person name="Zhong X.J."/>
            <person name="Ran P.X."/>
            <person name="Zhong N.S."/>
            <person name="Liu Z.G."/>
            <person name="Tsui S.K.W."/>
        </authorList>
    </citation>
    <scope>NUCLEOTIDE SEQUENCE</scope>
    <source>
        <strain evidence="2">Derf</strain>
        <tissue evidence="2">Whole organism</tissue>
    </source>
</reference>
<accession>A0A922HUI3</accession>
<comment type="caution">
    <text evidence="2">The sequence shown here is derived from an EMBL/GenBank/DDBJ whole genome shotgun (WGS) entry which is preliminary data.</text>
</comment>
<evidence type="ECO:0000256" key="1">
    <source>
        <dbReference type="SAM" id="Phobius"/>
    </source>
</evidence>
<keyword evidence="1" id="KW-0812">Transmembrane</keyword>
<keyword evidence="1" id="KW-0472">Membrane</keyword>
<reference evidence="2" key="2">
    <citation type="journal article" date="2022" name="Res Sq">
        <title>Comparative Genomics Reveals Insights into the Divergent Evolution of Astigmatic Mites and Household Pest Adaptations.</title>
        <authorList>
            <person name="Xiong Q."/>
            <person name="Wan A.T.-Y."/>
            <person name="Liu X.-Y."/>
            <person name="Fung C.S.-H."/>
            <person name="Xiao X."/>
            <person name="Malainual N."/>
            <person name="Hou J."/>
            <person name="Wang L."/>
            <person name="Wang M."/>
            <person name="Yang K."/>
            <person name="Cui Y."/>
            <person name="Leung E."/>
            <person name="Nong W."/>
            <person name="Shin S.-K."/>
            <person name="Au S."/>
            <person name="Jeong K.Y."/>
            <person name="Chew F.T."/>
            <person name="Hui J."/>
            <person name="Leung T.F."/>
            <person name="Tungtrongchitr A."/>
            <person name="Zhong N."/>
            <person name="Liu Z."/>
            <person name="Tsui S."/>
        </authorList>
    </citation>
    <scope>NUCLEOTIDE SEQUENCE</scope>
    <source>
        <strain evidence="2">Derf</strain>
        <tissue evidence="2">Whole organism</tissue>
    </source>
</reference>
<protein>
    <submittedName>
        <fullName evidence="2">Uncharacterized protein</fullName>
    </submittedName>
</protein>
<evidence type="ECO:0000313" key="2">
    <source>
        <dbReference type="EMBL" id="KAH9506240.1"/>
    </source>
</evidence>
<feature type="transmembrane region" description="Helical" evidence="1">
    <location>
        <begin position="37"/>
        <end position="64"/>
    </location>
</feature>
<keyword evidence="3" id="KW-1185">Reference proteome</keyword>
<evidence type="ECO:0000313" key="3">
    <source>
        <dbReference type="Proteomes" id="UP000790347"/>
    </source>
</evidence>
<dbReference type="Proteomes" id="UP000790347">
    <property type="component" value="Unassembled WGS sequence"/>
</dbReference>
<gene>
    <name evidence="2" type="ORF">DERF_010982</name>
</gene>
<keyword evidence="1" id="KW-1133">Transmembrane helix</keyword>
<name>A0A922HUI3_DERFA</name>
<dbReference type="EMBL" id="ASGP02000005">
    <property type="protein sequence ID" value="KAH9506240.1"/>
    <property type="molecule type" value="Genomic_DNA"/>
</dbReference>
<dbReference type="AlphaFoldDB" id="A0A922HUI3"/>
<sequence>MIAAAQQSGCVNDFWLASITTTDPISKIRRGPFSTGLYGGVAIFCDLQIGGYQLTILLFIYYLLNNYHRFITISLTPIQQIINTVFNMNFIVYTQTQDTTQ</sequence>
<organism evidence="2 3">
    <name type="scientific">Dermatophagoides farinae</name>
    <name type="common">American house dust mite</name>
    <dbReference type="NCBI Taxonomy" id="6954"/>
    <lineage>
        <taxon>Eukaryota</taxon>
        <taxon>Metazoa</taxon>
        <taxon>Ecdysozoa</taxon>
        <taxon>Arthropoda</taxon>
        <taxon>Chelicerata</taxon>
        <taxon>Arachnida</taxon>
        <taxon>Acari</taxon>
        <taxon>Acariformes</taxon>
        <taxon>Sarcoptiformes</taxon>
        <taxon>Astigmata</taxon>
        <taxon>Psoroptidia</taxon>
        <taxon>Analgoidea</taxon>
        <taxon>Pyroglyphidae</taxon>
        <taxon>Dermatophagoidinae</taxon>
        <taxon>Dermatophagoides</taxon>
    </lineage>
</organism>